<reference evidence="7" key="1">
    <citation type="submission" date="2015-11" db="EMBL/GenBank/DDBJ databases">
        <title>De novo transcriptome assembly of four potential Pierce s Disease insect vectors from Arizona vineyards.</title>
        <authorList>
            <person name="Tassone E.E."/>
        </authorList>
    </citation>
    <scope>NUCLEOTIDE SEQUENCE</scope>
</reference>
<dbReference type="Pfam" id="PF19277">
    <property type="entry name" value="GPAT_C"/>
    <property type="match status" value="1"/>
</dbReference>
<dbReference type="CDD" id="cd07993">
    <property type="entry name" value="LPLAT_DHAPAT-like"/>
    <property type="match status" value="1"/>
</dbReference>
<evidence type="ECO:0000259" key="6">
    <source>
        <dbReference type="SMART" id="SM00563"/>
    </source>
</evidence>
<evidence type="ECO:0000256" key="4">
    <source>
        <dbReference type="ARBA" id="ARBA00023136"/>
    </source>
</evidence>
<organism evidence="7">
    <name type="scientific">Graphocephala atropunctata</name>
    <dbReference type="NCBI Taxonomy" id="36148"/>
    <lineage>
        <taxon>Eukaryota</taxon>
        <taxon>Metazoa</taxon>
        <taxon>Ecdysozoa</taxon>
        <taxon>Arthropoda</taxon>
        <taxon>Hexapoda</taxon>
        <taxon>Insecta</taxon>
        <taxon>Pterygota</taxon>
        <taxon>Neoptera</taxon>
        <taxon>Paraneoptera</taxon>
        <taxon>Hemiptera</taxon>
        <taxon>Auchenorrhyncha</taxon>
        <taxon>Membracoidea</taxon>
        <taxon>Cicadellidae</taxon>
        <taxon>Cicadellinae</taxon>
        <taxon>Cicadellini</taxon>
        <taxon>Graphocephala</taxon>
    </lineage>
</organism>
<dbReference type="SMART" id="SM00563">
    <property type="entry name" value="PlsC"/>
    <property type="match status" value="1"/>
</dbReference>
<dbReference type="Pfam" id="PF01553">
    <property type="entry name" value="Acyltransferase"/>
    <property type="match status" value="1"/>
</dbReference>
<dbReference type="PIRSF" id="PIRSF000437">
    <property type="entry name" value="GPAT_DHAPAT"/>
    <property type="match status" value="1"/>
</dbReference>
<dbReference type="SUPFAM" id="SSF69593">
    <property type="entry name" value="Glycerol-3-phosphate (1)-acyltransferase"/>
    <property type="match status" value="1"/>
</dbReference>
<keyword evidence="3" id="KW-0808">Transferase</keyword>
<accession>A0A1B6LWG5</accession>
<gene>
    <name evidence="7" type="ORF">g.37805</name>
</gene>
<sequence length="745" mass="84582">EWSQLPDKQTRPFMGMSCASCTPSSRSAHVDKNYRNVSVVDVLQVEKLGTHPQTLLAKIFPQLYHALCFKKFHFPYIYETVLQDPKIQDAIKLSACQALEDNNTEDDSALFAAMLKRQHERAVKILTALRSTFSDVILRLASYVMNKVMGRLFSRVVVHPAQIATLRQASDSQLPLIFLPLHRSHLDYIVITFILANNNIQSPLVAAGENLRIPIFGWLLRGLGAFFIKRRMDPAKGKKDTLYRALLHTYMMQSLGAGHNFEFFIEGGRTRTGKPCLPKGGLLSVFVDAYMDGTIEDALLVPVSINYERIVDGNFVREQTGQPKEMETFRSAVSSIWSSLTSHYGIMRVDFNQPFSLRELVSTFQSKIAPKTNKKKILHSVPSTASLYGTDVVVEEHRQLVDSIARHIVYDCCRSTAVMSTNAVSFLLLNAFRQGAPIETMAEALDRLREQLSYTDRDCGFVGDSVDVINHAVDVLGPGLVKRERTGSGVVITPIMMLPNVIELQYYSNGLMPHFVLEAVIGTCIKCLVKESSTGMIYQGQLMSKCVQLCEVMQYEFIFTKTCQTLETAISEVIDSFLTTEILLPQQKTMLTEEQEWSQRFARQIDNTDDEDDLVINNQLEDLGPEYKVNTDNDLQRLYSVMLQPFIDVYTTTVQNLHRLEDRQVPERSLIEDVLNDIRTRLETGNLTCNESVSVDTIRNALKLLEKWEVVECHNQDRIKLYYLGQHYEDEGLLAPIVQRVQQFQ</sequence>
<dbReference type="InterPro" id="IPR002123">
    <property type="entry name" value="Plipid/glycerol_acylTrfase"/>
</dbReference>
<comment type="similarity">
    <text evidence="2">Belongs to the GPAT/DAPAT family.</text>
</comment>
<dbReference type="GO" id="GO:0008654">
    <property type="term" value="P:phospholipid biosynthetic process"/>
    <property type="evidence" value="ECO:0007669"/>
    <property type="project" value="TreeGrafter"/>
</dbReference>
<dbReference type="GO" id="GO:0006072">
    <property type="term" value="P:glycerol-3-phosphate metabolic process"/>
    <property type="evidence" value="ECO:0007669"/>
    <property type="project" value="TreeGrafter"/>
</dbReference>
<dbReference type="AlphaFoldDB" id="A0A1B6LWG5"/>
<feature type="non-terminal residue" evidence="7">
    <location>
        <position position="1"/>
    </location>
</feature>
<protein>
    <recommendedName>
        <fullName evidence="6">Phospholipid/glycerol acyltransferase domain-containing protein</fullName>
    </recommendedName>
</protein>
<proteinExistence type="inferred from homology"/>
<dbReference type="EMBL" id="GEBQ01011958">
    <property type="protein sequence ID" value="JAT28019.1"/>
    <property type="molecule type" value="Transcribed_RNA"/>
</dbReference>
<dbReference type="InterPro" id="IPR041728">
    <property type="entry name" value="GPAT/DHAPAT_LPLAT"/>
</dbReference>
<keyword evidence="5" id="KW-0012">Acyltransferase</keyword>
<dbReference type="PANTHER" id="PTHR12563">
    <property type="entry name" value="GLYCEROL-3-PHOSPHATE ACYLTRANSFERASE"/>
    <property type="match status" value="1"/>
</dbReference>
<evidence type="ECO:0000256" key="3">
    <source>
        <dbReference type="ARBA" id="ARBA00022679"/>
    </source>
</evidence>
<dbReference type="GO" id="GO:0019432">
    <property type="term" value="P:triglyceride biosynthetic process"/>
    <property type="evidence" value="ECO:0007669"/>
    <property type="project" value="TreeGrafter"/>
</dbReference>
<dbReference type="PANTHER" id="PTHR12563:SF23">
    <property type="entry name" value="BCDNA.GH07066"/>
    <property type="match status" value="1"/>
</dbReference>
<dbReference type="InterPro" id="IPR045520">
    <property type="entry name" value="GPAT/DHAPAT_C"/>
</dbReference>
<feature type="domain" description="Phospholipid/glycerol acyltransferase" evidence="6">
    <location>
        <begin position="176"/>
        <end position="308"/>
    </location>
</feature>
<evidence type="ECO:0000256" key="1">
    <source>
        <dbReference type="ARBA" id="ARBA00004370"/>
    </source>
</evidence>
<comment type="subcellular location">
    <subcellularLocation>
        <location evidence="1">Membrane</location>
    </subcellularLocation>
</comment>
<dbReference type="GO" id="GO:0031966">
    <property type="term" value="C:mitochondrial membrane"/>
    <property type="evidence" value="ECO:0007669"/>
    <property type="project" value="TreeGrafter"/>
</dbReference>
<keyword evidence="4" id="KW-0472">Membrane</keyword>
<dbReference type="GO" id="GO:0006631">
    <property type="term" value="P:fatty acid metabolic process"/>
    <property type="evidence" value="ECO:0007669"/>
    <property type="project" value="TreeGrafter"/>
</dbReference>
<evidence type="ECO:0000313" key="7">
    <source>
        <dbReference type="EMBL" id="JAT28019.1"/>
    </source>
</evidence>
<evidence type="ECO:0000256" key="5">
    <source>
        <dbReference type="ARBA" id="ARBA00023315"/>
    </source>
</evidence>
<name>A0A1B6LWG5_9HEMI</name>
<dbReference type="GO" id="GO:0004366">
    <property type="term" value="F:glycerol-3-phosphate O-acyltransferase activity"/>
    <property type="evidence" value="ECO:0007669"/>
    <property type="project" value="TreeGrafter"/>
</dbReference>
<dbReference type="InterPro" id="IPR022284">
    <property type="entry name" value="GPAT/DHAPAT"/>
</dbReference>
<evidence type="ECO:0000256" key="2">
    <source>
        <dbReference type="ARBA" id="ARBA00007937"/>
    </source>
</evidence>